<protein>
    <submittedName>
        <fullName evidence="7">Sqstm1 protein</fullName>
    </submittedName>
</protein>
<dbReference type="Pfam" id="PF00569">
    <property type="entry name" value="ZZ"/>
    <property type="match status" value="1"/>
</dbReference>
<dbReference type="GO" id="GO:0070530">
    <property type="term" value="F:K63-linked polyubiquitin modification-dependent protein binding"/>
    <property type="evidence" value="ECO:0007669"/>
    <property type="project" value="TreeGrafter"/>
</dbReference>
<dbReference type="GO" id="GO:0008270">
    <property type="term" value="F:zinc ion binding"/>
    <property type="evidence" value="ECO:0007669"/>
    <property type="project" value="UniProtKB-KW"/>
</dbReference>
<dbReference type="SUPFAM" id="SSF57850">
    <property type="entry name" value="RING/U-box"/>
    <property type="match status" value="1"/>
</dbReference>
<name>A0A813B126_9DINO</name>
<dbReference type="OrthoDB" id="437878at2759"/>
<organism evidence="7 8">
    <name type="scientific">Symbiodinium necroappetens</name>
    <dbReference type="NCBI Taxonomy" id="1628268"/>
    <lineage>
        <taxon>Eukaryota</taxon>
        <taxon>Sar</taxon>
        <taxon>Alveolata</taxon>
        <taxon>Dinophyceae</taxon>
        <taxon>Suessiales</taxon>
        <taxon>Symbiodiniaceae</taxon>
        <taxon>Symbiodinium</taxon>
    </lineage>
</organism>
<dbReference type="GO" id="GO:0000423">
    <property type="term" value="P:mitophagy"/>
    <property type="evidence" value="ECO:0007669"/>
    <property type="project" value="TreeGrafter"/>
</dbReference>
<dbReference type="InterPro" id="IPR043145">
    <property type="entry name" value="Znf_ZZ_sf"/>
</dbReference>
<gene>
    <name evidence="7" type="primary">Sqstm1</name>
    <name evidence="7" type="ORF">SNEC2469_LOCUS29478</name>
</gene>
<proteinExistence type="predicted"/>
<dbReference type="PANTHER" id="PTHR15090">
    <property type="entry name" value="SEQUESTOSOME 1-RELATED"/>
    <property type="match status" value="1"/>
</dbReference>
<dbReference type="PROSITE" id="PS01357">
    <property type="entry name" value="ZF_ZZ_1"/>
    <property type="match status" value="1"/>
</dbReference>
<dbReference type="GO" id="GO:0016235">
    <property type="term" value="C:aggresome"/>
    <property type="evidence" value="ECO:0007669"/>
    <property type="project" value="TreeGrafter"/>
</dbReference>
<keyword evidence="3" id="KW-0862">Zinc</keyword>
<comment type="caution">
    <text evidence="7">The sequence shown here is derived from an EMBL/GenBank/DDBJ whole genome shotgun (WGS) entry which is preliminary data.</text>
</comment>
<dbReference type="GO" id="GO:0005080">
    <property type="term" value="F:protein kinase C binding"/>
    <property type="evidence" value="ECO:0007669"/>
    <property type="project" value="TreeGrafter"/>
</dbReference>
<reference evidence="7" key="1">
    <citation type="submission" date="2021-02" db="EMBL/GenBank/DDBJ databases">
        <authorList>
            <person name="Dougan E. K."/>
            <person name="Rhodes N."/>
            <person name="Thang M."/>
            <person name="Chan C."/>
        </authorList>
    </citation>
    <scope>NUCLEOTIDE SEQUENCE</scope>
</reference>
<evidence type="ECO:0000256" key="2">
    <source>
        <dbReference type="ARBA" id="ARBA00022771"/>
    </source>
</evidence>
<accession>A0A813B126</accession>
<dbReference type="SMART" id="SM00291">
    <property type="entry name" value="ZnF_ZZ"/>
    <property type="match status" value="1"/>
</dbReference>
<feature type="region of interest" description="Disordered" evidence="5">
    <location>
        <begin position="134"/>
        <end position="154"/>
    </location>
</feature>
<dbReference type="EMBL" id="CAJNJA010066394">
    <property type="protein sequence ID" value="CAE7888992.1"/>
    <property type="molecule type" value="Genomic_DNA"/>
</dbReference>
<evidence type="ECO:0000313" key="8">
    <source>
        <dbReference type="Proteomes" id="UP000601435"/>
    </source>
</evidence>
<dbReference type="GO" id="GO:0035973">
    <property type="term" value="P:aggrephagy"/>
    <property type="evidence" value="ECO:0007669"/>
    <property type="project" value="TreeGrafter"/>
</dbReference>
<dbReference type="GO" id="GO:0007032">
    <property type="term" value="P:endosome organization"/>
    <property type="evidence" value="ECO:0007669"/>
    <property type="project" value="TreeGrafter"/>
</dbReference>
<dbReference type="GO" id="GO:0044753">
    <property type="term" value="C:amphisome"/>
    <property type="evidence" value="ECO:0007669"/>
    <property type="project" value="TreeGrafter"/>
</dbReference>
<dbReference type="InterPro" id="IPR000433">
    <property type="entry name" value="Znf_ZZ"/>
</dbReference>
<feature type="non-terminal residue" evidence="7">
    <location>
        <position position="1"/>
    </location>
</feature>
<evidence type="ECO:0000259" key="6">
    <source>
        <dbReference type="PROSITE" id="PS50135"/>
    </source>
</evidence>
<dbReference type="PANTHER" id="PTHR15090:SF0">
    <property type="entry name" value="SEQUESTOSOME-1"/>
    <property type="match status" value="1"/>
</dbReference>
<evidence type="ECO:0000256" key="3">
    <source>
        <dbReference type="ARBA" id="ARBA00022833"/>
    </source>
</evidence>
<keyword evidence="1" id="KW-0479">Metal-binding</keyword>
<sequence length="308" mass="33297">MDFQDKLNLMATFFESQHDRLQKVLWRLEQRLPFLPGLLEHPGVYCDGCGATPLLGPRFKCLSCPDYDLCGVCYANRLHLHGGDCDTHDFTCNLSEATHPLHVKLMARALKQTGPLAFVLGMFGLDGKNAKAGKGNAKGKHEVSGTGPVDQSCDRSAGHRVDLAVQGSFFNLGGRPSDNNAAESGAKIKRCATEGCQYQAHKGDYCCGACAKGKRCGHGTRCQRALFDGELATESLGCQEGGKRCATPGCQYQPTWHAEYCCKVCAKGKGNHGPNCEKVVATCSDSSEDTESKAVKMRRCATDGCQYQ</sequence>
<dbReference type="AlphaFoldDB" id="A0A813B126"/>
<evidence type="ECO:0000256" key="1">
    <source>
        <dbReference type="ARBA" id="ARBA00022723"/>
    </source>
</evidence>
<dbReference type="Gene3D" id="3.30.60.90">
    <property type="match status" value="1"/>
</dbReference>
<keyword evidence="2 4" id="KW-0863">Zinc-finger</keyword>
<evidence type="ECO:0000256" key="5">
    <source>
        <dbReference type="SAM" id="MobiDB-lite"/>
    </source>
</evidence>
<evidence type="ECO:0000256" key="4">
    <source>
        <dbReference type="PROSITE-ProRule" id="PRU00228"/>
    </source>
</evidence>
<dbReference type="Proteomes" id="UP000601435">
    <property type="component" value="Unassembled WGS sequence"/>
</dbReference>
<keyword evidence="8" id="KW-1185">Reference proteome</keyword>
<evidence type="ECO:0000313" key="7">
    <source>
        <dbReference type="EMBL" id="CAE7888992.1"/>
    </source>
</evidence>
<dbReference type="InterPro" id="IPR052260">
    <property type="entry name" value="Autophagy_Rcpt_SigReg"/>
</dbReference>
<dbReference type="PROSITE" id="PS50135">
    <property type="entry name" value="ZF_ZZ_2"/>
    <property type="match status" value="1"/>
</dbReference>
<feature type="domain" description="ZZ-type" evidence="6">
    <location>
        <begin position="41"/>
        <end position="98"/>
    </location>
</feature>